<evidence type="ECO:0000313" key="3">
    <source>
        <dbReference type="Proteomes" id="UP001164459"/>
    </source>
</evidence>
<dbReference type="InterPro" id="IPR051932">
    <property type="entry name" value="Bact_StressResp_Reg"/>
</dbReference>
<accession>A0ABY7H595</accession>
<name>A0ABY7H595_9BACT</name>
<gene>
    <name evidence="2" type="ORF">O0S08_50740</name>
</gene>
<organism evidence="2 3">
    <name type="scientific">Nannocystis punicea</name>
    <dbReference type="NCBI Taxonomy" id="2995304"/>
    <lineage>
        <taxon>Bacteria</taxon>
        <taxon>Pseudomonadati</taxon>
        <taxon>Myxococcota</taxon>
        <taxon>Polyangia</taxon>
        <taxon>Nannocystales</taxon>
        <taxon>Nannocystaceae</taxon>
        <taxon>Nannocystis</taxon>
    </lineage>
</organism>
<dbReference type="InterPro" id="IPR036513">
    <property type="entry name" value="STAS_dom_sf"/>
</dbReference>
<dbReference type="Proteomes" id="UP001164459">
    <property type="component" value="Chromosome"/>
</dbReference>
<keyword evidence="3" id="KW-1185">Reference proteome</keyword>
<protein>
    <submittedName>
        <fullName evidence="2">STAS domain-containing protein</fullName>
    </submittedName>
</protein>
<sequence>MRDELSALLEQAAPAIVREVAGALSQRSGSVYRARGVVATGRAVGDLVAAMVADVAAGNGKQLRAGLRDILSRLSEEAISFRDLRLVQEALRTDLFTRIEAADLPLAALRAVEDWFHELTHQCSLYLLAQREHLIDRQASEIEVKLAEQRQLSIPIVPIYEGVLLAPLVGNLDAYRAQVLTTRVLEVVGRSHARLLLLDVSGVPKVDQEVVDHLLRTTRAVRLLGCQTVLIGIAAELARTMAGLDLDTSELVVRRSLQEGLSHALATLGLAVARR</sequence>
<proteinExistence type="predicted"/>
<dbReference type="PROSITE" id="PS50801">
    <property type="entry name" value="STAS"/>
    <property type="match status" value="1"/>
</dbReference>
<dbReference type="InterPro" id="IPR002645">
    <property type="entry name" value="STAS_dom"/>
</dbReference>
<reference evidence="2" key="1">
    <citation type="submission" date="2022-11" db="EMBL/GenBank/DDBJ databases">
        <title>Minimal conservation of predation-associated metabolite biosynthetic gene clusters underscores biosynthetic potential of Myxococcota including descriptions for ten novel species: Archangium lansinium sp. nov., Myxococcus landrumus sp. nov., Nannocystis bai.</title>
        <authorList>
            <person name="Ahearne A."/>
            <person name="Stevens C."/>
            <person name="Dowd S."/>
        </authorList>
    </citation>
    <scope>NUCLEOTIDE SEQUENCE</scope>
    <source>
        <strain evidence="2">Fl3</strain>
    </source>
</reference>
<dbReference type="RefSeq" id="WP_269036796.1">
    <property type="nucleotide sequence ID" value="NZ_CP114040.1"/>
</dbReference>
<dbReference type="EMBL" id="CP114040">
    <property type="protein sequence ID" value="WAS94461.1"/>
    <property type="molecule type" value="Genomic_DNA"/>
</dbReference>
<dbReference type="CDD" id="cd07041">
    <property type="entry name" value="STAS_RsbR_RsbS_like"/>
    <property type="match status" value="1"/>
</dbReference>
<evidence type="ECO:0000313" key="2">
    <source>
        <dbReference type="EMBL" id="WAS94461.1"/>
    </source>
</evidence>
<evidence type="ECO:0000259" key="1">
    <source>
        <dbReference type="PROSITE" id="PS50801"/>
    </source>
</evidence>
<dbReference type="Pfam" id="PF01740">
    <property type="entry name" value="STAS"/>
    <property type="match status" value="1"/>
</dbReference>
<dbReference type="SUPFAM" id="SSF52091">
    <property type="entry name" value="SpoIIaa-like"/>
    <property type="match status" value="1"/>
</dbReference>
<feature type="domain" description="STAS" evidence="1">
    <location>
        <begin position="153"/>
        <end position="268"/>
    </location>
</feature>
<dbReference type="Gene3D" id="3.30.750.24">
    <property type="entry name" value="STAS domain"/>
    <property type="match status" value="1"/>
</dbReference>
<dbReference type="PANTHER" id="PTHR33745">
    <property type="entry name" value="RSBT ANTAGONIST PROTEIN RSBS-RELATED"/>
    <property type="match status" value="1"/>
</dbReference>